<reference evidence="2 3" key="1">
    <citation type="journal article" date="2018" name="Nat. Ecol. Evol.">
        <title>Genomic signatures of mitonuclear coevolution across populations of Tigriopus californicus.</title>
        <authorList>
            <person name="Barreto F.S."/>
            <person name="Watson E.T."/>
            <person name="Lima T.G."/>
            <person name="Willett C.S."/>
            <person name="Edmands S."/>
            <person name="Li W."/>
            <person name="Burton R.S."/>
        </authorList>
    </citation>
    <scope>NUCLEOTIDE SEQUENCE [LARGE SCALE GENOMIC DNA]</scope>
    <source>
        <strain evidence="2 3">San Diego</strain>
    </source>
</reference>
<comment type="caution">
    <text evidence="2">The sequence shown here is derived from an EMBL/GenBank/DDBJ whole genome shotgun (WGS) entry which is preliminary data.</text>
</comment>
<evidence type="ECO:0000259" key="1">
    <source>
        <dbReference type="PROSITE" id="PS50021"/>
    </source>
</evidence>
<gene>
    <name evidence="2" type="ORF">TCAL_17269</name>
</gene>
<keyword evidence="3" id="KW-1185">Reference proteome</keyword>
<proteinExistence type="predicted"/>
<dbReference type="PROSITE" id="PS50021">
    <property type="entry name" value="CH"/>
    <property type="match status" value="1"/>
</dbReference>
<feature type="domain" description="Calponin-homology (CH)" evidence="1">
    <location>
        <begin position="70"/>
        <end position="129"/>
    </location>
</feature>
<name>A0A553NZG1_TIGCA</name>
<dbReference type="SUPFAM" id="SSF47576">
    <property type="entry name" value="Calponin-homology domain, CH-domain"/>
    <property type="match status" value="1"/>
</dbReference>
<dbReference type="Pfam" id="PF00307">
    <property type="entry name" value="CH"/>
    <property type="match status" value="1"/>
</dbReference>
<dbReference type="Proteomes" id="UP000318571">
    <property type="component" value="Chromosome 9"/>
</dbReference>
<organism evidence="2 3">
    <name type="scientific">Tigriopus californicus</name>
    <name type="common">Marine copepod</name>
    <dbReference type="NCBI Taxonomy" id="6832"/>
    <lineage>
        <taxon>Eukaryota</taxon>
        <taxon>Metazoa</taxon>
        <taxon>Ecdysozoa</taxon>
        <taxon>Arthropoda</taxon>
        <taxon>Crustacea</taxon>
        <taxon>Multicrustacea</taxon>
        <taxon>Hexanauplia</taxon>
        <taxon>Copepoda</taxon>
        <taxon>Harpacticoida</taxon>
        <taxon>Harpacticidae</taxon>
        <taxon>Tigriopus</taxon>
    </lineage>
</organism>
<dbReference type="Gene3D" id="1.10.418.10">
    <property type="entry name" value="Calponin-like domain"/>
    <property type="match status" value="1"/>
</dbReference>
<dbReference type="InterPro" id="IPR050540">
    <property type="entry name" value="F-actin_Monoox_Mical"/>
</dbReference>
<evidence type="ECO:0000313" key="3">
    <source>
        <dbReference type="Proteomes" id="UP000318571"/>
    </source>
</evidence>
<dbReference type="InterPro" id="IPR036872">
    <property type="entry name" value="CH_dom_sf"/>
</dbReference>
<dbReference type="PANTHER" id="PTHR23167:SF46">
    <property type="entry name" value="EPS15 HOMOLOGY DOMAIN CONTAINING PROTEIN-BINDING PROTEIN 1, ISOFORM F"/>
    <property type="match status" value="1"/>
</dbReference>
<dbReference type="AlphaFoldDB" id="A0A553NZG1"/>
<dbReference type="EMBL" id="VCGU01000009">
    <property type="protein sequence ID" value="TRY70829.1"/>
    <property type="molecule type" value="Genomic_DNA"/>
</dbReference>
<accession>A0A553NZG1</accession>
<dbReference type="PANTHER" id="PTHR23167">
    <property type="entry name" value="CALPONIN HOMOLOGY DOMAIN-CONTAINING PROTEIN DDB_G0272472-RELATED"/>
    <property type="match status" value="1"/>
</dbReference>
<evidence type="ECO:0000313" key="2">
    <source>
        <dbReference type="EMBL" id="TRY70829.1"/>
    </source>
</evidence>
<dbReference type="STRING" id="6832.A0A553NZG1"/>
<sequence length="129" mass="14221">MDGKLALIPRTEEYAPQRRLVSSPVIVQSAPEDQVAGPSIVLSGDVFERTTGKQSVASLTWVQSYVYKMVKGTKALEVWCQRATAGYPGVDITNMTSSWRSGLAFCALIHKYRPDLIDFGILDKKDIKG</sequence>
<protein>
    <recommendedName>
        <fullName evidence="1">Calponin-homology (CH) domain-containing protein</fullName>
    </recommendedName>
</protein>
<dbReference type="InterPro" id="IPR001715">
    <property type="entry name" value="CH_dom"/>
</dbReference>